<keyword evidence="2" id="KW-0378">Hydrolase</keyword>
<evidence type="ECO:0000256" key="1">
    <source>
        <dbReference type="ARBA" id="ARBA00008773"/>
    </source>
</evidence>
<dbReference type="PANTHER" id="PTHR32227">
    <property type="entry name" value="GLUCAN ENDO-1,3-BETA-GLUCOSIDASE BG1-RELATED-RELATED"/>
    <property type="match status" value="1"/>
</dbReference>
<gene>
    <name evidence="8" type="primary">LOC110783279</name>
</gene>
<dbReference type="RefSeq" id="XP_021843281.1">
    <property type="nucleotide sequence ID" value="XM_021987589.2"/>
</dbReference>
<evidence type="ECO:0000256" key="4">
    <source>
        <dbReference type="RuleBase" id="RU004335"/>
    </source>
</evidence>
<dbReference type="Proteomes" id="UP000813463">
    <property type="component" value="Chromosome 4"/>
</dbReference>
<feature type="signal peptide" evidence="6">
    <location>
        <begin position="1"/>
        <end position="32"/>
    </location>
</feature>
<keyword evidence="3" id="KW-0326">Glycosidase</keyword>
<dbReference type="SUPFAM" id="SSF51445">
    <property type="entry name" value="(Trans)glycosidases"/>
    <property type="match status" value="1"/>
</dbReference>
<dbReference type="InterPro" id="IPR044965">
    <property type="entry name" value="Glyco_hydro_17_plant"/>
</dbReference>
<dbReference type="GeneID" id="110783279"/>
<comment type="similarity">
    <text evidence="1 4">Belongs to the glycosyl hydrolase 17 family.</text>
</comment>
<feature type="region of interest" description="Disordered" evidence="5">
    <location>
        <begin position="278"/>
        <end position="302"/>
    </location>
</feature>
<dbReference type="OrthoDB" id="10387456at2759"/>
<dbReference type="InterPro" id="IPR000490">
    <property type="entry name" value="Glyco_hydro_17"/>
</dbReference>
<evidence type="ECO:0000256" key="5">
    <source>
        <dbReference type="SAM" id="MobiDB-lite"/>
    </source>
</evidence>
<evidence type="ECO:0000256" key="3">
    <source>
        <dbReference type="ARBA" id="ARBA00023295"/>
    </source>
</evidence>
<dbReference type="GO" id="GO:0004553">
    <property type="term" value="F:hydrolase activity, hydrolyzing O-glycosyl compounds"/>
    <property type="evidence" value="ECO:0007669"/>
    <property type="project" value="InterPro"/>
</dbReference>
<dbReference type="Gene3D" id="3.20.20.80">
    <property type="entry name" value="Glycosidases"/>
    <property type="match status" value="1"/>
</dbReference>
<evidence type="ECO:0000313" key="7">
    <source>
        <dbReference type="Proteomes" id="UP000813463"/>
    </source>
</evidence>
<keyword evidence="7" id="KW-1185">Reference proteome</keyword>
<dbReference type="Pfam" id="PF00332">
    <property type="entry name" value="Glyco_hydro_17"/>
    <property type="match status" value="2"/>
</dbReference>
<feature type="chain" id="PRO_5040158599" evidence="6">
    <location>
        <begin position="33"/>
        <end position="407"/>
    </location>
</feature>
<name>A0A9R0JQE2_SPIOL</name>
<dbReference type="AlphaFoldDB" id="A0A9R0JQE2"/>
<accession>A0A9R0JQE2</accession>
<proteinExistence type="inferred from homology"/>
<protein>
    <submittedName>
        <fullName evidence="8">Glucan endo-1,3-beta-glucosidase</fullName>
    </submittedName>
</protein>
<evidence type="ECO:0000256" key="2">
    <source>
        <dbReference type="ARBA" id="ARBA00022801"/>
    </source>
</evidence>
<dbReference type="GO" id="GO:0005975">
    <property type="term" value="P:carbohydrate metabolic process"/>
    <property type="evidence" value="ECO:0007669"/>
    <property type="project" value="InterPro"/>
</dbReference>
<evidence type="ECO:0000313" key="8">
    <source>
        <dbReference type="RefSeq" id="XP_021843281.1"/>
    </source>
</evidence>
<dbReference type="InterPro" id="IPR017853">
    <property type="entry name" value="GH"/>
</dbReference>
<reference evidence="8" key="2">
    <citation type="submission" date="2025-08" db="UniProtKB">
        <authorList>
            <consortium name="RefSeq"/>
        </authorList>
    </citation>
    <scope>IDENTIFICATION</scope>
    <source>
        <tissue evidence="8">Leaf</tissue>
    </source>
</reference>
<sequence length="407" mass="45407">MSMATHRKPPMAVATSPLFVAFLLLGLHSTEAQIGVCYGRLGDNLPCAEDVVNLYKYYNIGAMRLYEPDLPTLEALQGTNIQLMLGVRNQDIQCIGSDQSNADDWVGTNVLPYATTIKYIAVGNEIKPNDKEASWVEPAMQNILCALNANELGTQIKVSTAIDTGLIQKSYPPSLAEFSNLTYITPIIEFLTTNDSPLLVNIEPYIAYVSDRRYIKLDYALFKNHSITFNDTYNGVNRGYKNLFDATYDAVYIALQKVVTPRNEKDTDSLLYDVKQKKNNIKPPRPPVNSESGWPSKGGLHHPTMMKNNGGRIMSGGGQQLRYQTAAAAPQSEEKHDDVATVENAKAYYTNLIKHVKEGTPLTKGQEIESYLFAMFDEDKKAGDDDSERFYGLFMPDQQPKYGHLAF</sequence>
<dbReference type="KEGG" id="soe:110783279"/>
<evidence type="ECO:0000256" key="6">
    <source>
        <dbReference type="SAM" id="SignalP"/>
    </source>
</evidence>
<reference evidence="7" key="1">
    <citation type="journal article" date="2021" name="Nat. Commun.">
        <title>Genomic analyses provide insights into spinach domestication and the genetic basis of agronomic traits.</title>
        <authorList>
            <person name="Cai X."/>
            <person name="Sun X."/>
            <person name="Xu C."/>
            <person name="Sun H."/>
            <person name="Wang X."/>
            <person name="Ge C."/>
            <person name="Zhang Z."/>
            <person name="Wang Q."/>
            <person name="Fei Z."/>
            <person name="Jiao C."/>
            <person name="Wang Q."/>
        </authorList>
    </citation>
    <scope>NUCLEOTIDE SEQUENCE [LARGE SCALE GENOMIC DNA]</scope>
    <source>
        <strain evidence="7">cv. Varoflay</strain>
    </source>
</reference>
<keyword evidence="6" id="KW-0732">Signal</keyword>
<organism evidence="7 8">
    <name type="scientific">Spinacia oleracea</name>
    <name type="common">Spinach</name>
    <dbReference type="NCBI Taxonomy" id="3562"/>
    <lineage>
        <taxon>Eukaryota</taxon>
        <taxon>Viridiplantae</taxon>
        <taxon>Streptophyta</taxon>
        <taxon>Embryophyta</taxon>
        <taxon>Tracheophyta</taxon>
        <taxon>Spermatophyta</taxon>
        <taxon>Magnoliopsida</taxon>
        <taxon>eudicotyledons</taxon>
        <taxon>Gunneridae</taxon>
        <taxon>Pentapetalae</taxon>
        <taxon>Caryophyllales</taxon>
        <taxon>Chenopodiaceae</taxon>
        <taxon>Chenopodioideae</taxon>
        <taxon>Anserineae</taxon>
        <taxon>Spinacia</taxon>
    </lineage>
</organism>